<dbReference type="EMBL" id="CAJVPM010002753">
    <property type="protein sequence ID" value="CAG8491958.1"/>
    <property type="molecule type" value="Genomic_DNA"/>
</dbReference>
<comment type="caution">
    <text evidence="1">The sequence shown here is derived from an EMBL/GenBank/DDBJ whole genome shotgun (WGS) entry which is preliminary data.</text>
</comment>
<organism evidence="1 2">
    <name type="scientific">Scutellospora calospora</name>
    <dbReference type="NCBI Taxonomy" id="85575"/>
    <lineage>
        <taxon>Eukaryota</taxon>
        <taxon>Fungi</taxon>
        <taxon>Fungi incertae sedis</taxon>
        <taxon>Mucoromycota</taxon>
        <taxon>Glomeromycotina</taxon>
        <taxon>Glomeromycetes</taxon>
        <taxon>Diversisporales</taxon>
        <taxon>Gigasporaceae</taxon>
        <taxon>Scutellospora</taxon>
    </lineage>
</organism>
<gene>
    <name evidence="1" type="ORF">SCALOS_LOCUS2861</name>
</gene>
<reference evidence="1" key="1">
    <citation type="submission" date="2021-06" db="EMBL/GenBank/DDBJ databases">
        <authorList>
            <person name="Kallberg Y."/>
            <person name="Tangrot J."/>
            <person name="Rosling A."/>
        </authorList>
    </citation>
    <scope>NUCLEOTIDE SEQUENCE</scope>
    <source>
        <strain evidence="1">AU212A</strain>
    </source>
</reference>
<evidence type="ECO:0000313" key="1">
    <source>
        <dbReference type="EMBL" id="CAG8491958.1"/>
    </source>
</evidence>
<feature type="non-terminal residue" evidence="1">
    <location>
        <position position="1"/>
    </location>
</feature>
<name>A0ACA9KVM4_9GLOM</name>
<sequence length="116" mass="13534">ACNKITTLNQKKYINSEYVVFEFRTKKILFVDISYNIIDKIYKFPFLIQQMLVTEACAVEKRIKKGKVASELTSFNYSSVFQEYGFEVYFHCEIVEMDISEKTEAEKAANNQKSAI</sequence>
<dbReference type="Proteomes" id="UP000789860">
    <property type="component" value="Unassembled WGS sequence"/>
</dbReference>
<keyword evidence="2" id="KW-1185">Reference proteome</keyword>
<accession>A0ACA9KVM4</accession>
<proteinExistence type="predicted"/>
<protein>
    <submittedName>
        <fullName evidence="1">8017_t:CDS:1</fullName>
    </submittedName>
</protein>
<evidence type="ECO:0000313" key="2">
    <source>
        <dbReference type="Proteomes" id="UP000789860"/>
    </source>
</evidence>